<gene>
    <name evidence="6" type="ORF">H2200_009103</name>
</gene>
<proteinExistence type="inferred from homology"/>
<dbReference type="GO" id="GO:0006508">
    <property type="term" value="P:proteolysis"/>
    <property type="evidence" value="ECO:0007669"/>
    <property type="project" value="InterPro"/>
</dbReference>
<dbReference type="GO" id="GO:0004190">
    <property type="term" value="F:aspartic-type endopeptidase activity"/>
    <property type="evidence" value="ECO:0007669"/>
    <property type="project" value="InterPro"/>
</dbReference>
<dbReference type="EMBL" id="JAPDRK010000014">
    <property type="protein sequence ID" value="KAJ9606142.1"/>
    <property type="molecule type" value="Genomic_DNA"/>
</dbReference>
<dbReference type="InterPro" id="IPR034164">
    <property type="entry name" value="Pepsin-like_dom"/>
</dbReference>
<evidence type="ECO:0000313" key="7">
    <source>
        <dbReference type="Proteomes" id="UP001172673"/>
    </source>
</evidence>
<accession>A0AA39CFD6</accession>
<feature type="disulfide bond" evidence="3">
    <location>
        <begin position="347"/>
        <end position="385"/>
    </location>
</feature>
<evidence type="ECO:0000256" key="3">
    <source>
        <dbReference type="PIRSR" id="PIRSR601461-2"/>
    </source>
</evidence>
<keyword evidence="7" id="KW-1185">Reference proteome</keyword>
<feature type="active site" evidence="2">
    <location>
        <position position="109"/>
    </location>
</feature>
<dbReference type="InterPro" id="IPR033121">
    <property type="entry name" value="PEPTIDASE_A1"/>
</dbReference>
<feature type="domain" description="Peptidase A1" evidence="5">
    <location>
        <begin position="91"/>
        <end position="413"/>
    </location>
</feature>
<organism evidence="6 7">
    <name type="scientific">Cladophialophora chaetospira</name>
    <dbReference type="NCBI Taxonomy" id="386627"/>
    <lineage>
        <taxon>Eukaryota</taxon>
        <taxon>Fungi</taxon>
        <taxon>Dikarya</taxon>
        <taxon>Ascomycota</taxon>
        <taxon>Pezizomycotina</taxon>
        <taxon>Eurotiomycetes</taxon>
        <taxon>Chaetothyriomycetidae</taxon>
        <taxon>Chaetothyriales</taxon>
        <taxon>Herpotrichiellaceae</taxon>
        <taxon>Cladophialophora</taxon>
    </lineage>
</organism>
<dbReference type="Pfam" id="PF00026">
    <property type="entry name" value="Asp"/>
    <property type="match status" value="1"/>
</dbReference>
<sequence>MVSCRLPLFALYLVVFLADAAIFTSPVQRNIEPILELLGRHAAEESRTFHEARSNTQRRDIVQAALQSGDDATASADNQTGIWDSSILNPYIVPAQLGNPPQPFRLLLDLAWDTLFVPAADCEGDCEDFDQKSHFYLDDSSTYVKLDPRAELVYGTDRFFGELATDTFRIAGLEISDQYFVNVHRANPLGFLSFYFGYDGVLGLAPRFDHPLTSTTLTLAPSPWSMMVNQSVLDHNLFALELPSGVMDIRDPDRRGEITFGNISEKYASSDFVHMPLSNYSDQVWAVEAQSLTWENETHPIHEDFVNLTLAGFDTTSWFIGLPGDWSKNIYASVKHKCSSILCTVNCDQRGEMPNITFGIGGKKITLTPFDYVDEMMGMDDEMVCLFDVYPTDGRYPLNAIVLGKPFMETFYR</sequence>
<comment type="similarity">
    <text evidence="1">Belongs to the peptidase A1 family.</text>
</comment>
<evidence type="ECO:0000259" key="5">
    <source>
        <dbReference type="PROSITE" id="PS51767"/>
    </source>
</evidence>
<dbReference type="Gene3D" id="2.40.70.10">
    <property type="entry name" value="Acid Proteases"/>
    <property type="match status" value="2"/>
</dbReference>
<dbReference type="PANTHER" id="PTHR47966">
    <property type="entry name" value="BETA-SITE APP-CLEAVING ENZYME, ISOFORM A-RELATED"/>
    <property type="match status" value="1"/>
</dbReference>
<feature type="chain" id="PRO_5041355941" description="Peptidase A1 domain-containing protein" evidence="4">
    <location>
        <begin position="21"/>
        <end position="413"/>
    </location>
</feature>
<keyword evidence="3" id="KW-1015">Disulfide bond</keyword>
<dbReference type="SUPFAM" id="SSF50630">
    <property type="entry name" value="Acid proteases"/>
    <property type="match status" value="1"/>
</dbReference>
<comment type="caution">
    <text evidence="6">The sequence shown here is derived from an EMBL/GenBank/DDBJ whole genome shotgun (WGS) entry which is preliminary data.</text>
</comment>
<evidence type="ECO:0000256" key="1">
    <source>
        <dbReference type="ARBA" id="ARBA00007447"/>
    </source>
</evidence>
<reference evidence="6" key="1">
    <citation type="submission" date="2022-10" db="EMBL/GenBank/DDBJ databases">
        <title>Culturing micro-colonial fungi from biological soil crusts in the Mojave desert and describing Neophaeococcomyces mojavensis, and introducing the new genera and species Taxawa tesnikishii.</title>
        <authorList>
            <person name="Kurbessoian T."/>
            <person name="Stajich J.E."/>
        </authorList>
    </citation>
    <scope>NUCLEOTIDE SEQUENCE</scope>
    <source>
        <strain evidence="6">TK_41</strain>
    </source>
</reference>
<dbReference type="GO" id="GO:0000324">
    <property type="term" value="C:fungal-type vacuole"/>
    <property type="evidence" value="ECO:0007669"/>
    <property type="project" value="TreeGrafter"/>
</dbReference>
<evidence type="ECO:0000256" key="4">
    <source>
        <dbReference type="SAM" id="SignalP"/>
    </source>
</evidence>
<name>A0AA39CFD6_9EURO</name>
<dbReference type="AlphaFoldDB" id="A0AA39CFD6"/>
<dbReference type="Proteomes" id="UP001172673">
    <property type="component" value="Unassembled WGS sequence"/>
</dbReference>
<dbReference type="InterPro" id="IPR001461">
    <property type="entry name" value="Aspartic_peptidase_A1"/>
</dbReference>
<dbReference type="PROSITE" id="PS51767">
    <property type="entry name" value="PEPTIDASE_A1"/>
    <property type="match status" value="1"/>
</dbReference>
<keyword evidence="4" id="KW-0732">Signal</keyword>
<protein>
    <recommendedName>
        <fullName evidence="5">Peptidase A1 domain-containing protein</fullName>
    </recommendedName>
</protein>
<evidence type="ECO:0000256" key="2">
    <source>
        <dbReference type="PIRSR" id="PIRSR601461-1"/>
    </source>
</evidence>
<dbReference type="InterPro" id="IPR021109">
    <property type="entry name" value="Peptidase_aspartic_dom_sf"/>
</dbReference>
<dbReference type="PANTHER" id="PTHR47966:SF51">
    <property type="entry name" value="BETA-SITE APP-CLEAVING ENZYME, ISOFORM A-RELATED"/>
    <property type="match status" value="1"/>
</dbReference>
<feature type="signal peptide" evidence="4">
    <location>
        <begin position="1"/>
        <end position="20"/>
    </location>
</feature>
<evidence type="ECO:0000313" key="6">
    <source>
        <dbReference type="EMBL" id="KAJ9606142.1"/>
    </source>
</evidence>
<dbReference type="CDD" id="cd05471">
    <property type="entry name" value="pepsin_like"/>
    <property type="match status" value="1"/>
</dbReference>
<feature type="active site" evidence="2">
    <location>
        <position position="314"/>
    </location>
</feature>